<reference evidence="3" key="2">
    <citation type="submission" date="2022-04" db="EMBL/GenBank/DDBJ databases">
        <title>Human microbiome associated bacterial genomes.</title>
        <authorList>
            <person name="Sandstrom S."/>
            <person name="Salamzade R."/>
            <person name="Kalan L.R."/>
        </authorList>
    </citation>
    <scope>NUCLEOTIDE SEQUENCE</scope>
    <source>
        <strain evidence="3">P3-SID1762</strain>
    </source>
</reference>
<dbReference type="RefSeq" id="WP_156482616.1">
    <property type="nucleotide sequence ID" value="NZ_CP143053.1"/>
</dbReference>
<evidence type="ECO:0000313" key="7">
    <source>
        <dbReference type="Proteomes" id="UP001560293"/>
    </source>
</evidence>
<feature type="transmembrane region" description="Helical" evidence="2">
    <location>
        <begin position="33"/>
        <end position="55"/>
    </location>
</feature>
<dbReference type="AlphaFoldDB" id="A0A4V2W7P5"/>
<dbReference type="Proteomes" id="UP001206890">
    <property type="component" value="Unassembled WGS sequence"/>
</dbReference>
<dbReference type="GeneID" id="89531124"/>
<accession>A0A4V2W7P5</accession>
<dbReference type="Proteomes" id="UP001560293">
    <property type="component" value="Unassembled WGS sequence"/>
</dbReference>
<evidence type="ECO:0000256" key="1">
    <source>
        <dbReference type="SAM" id="MobiDB-lite"/>
    </source>
</evidence>
<dbReference type="EMBL" id="JALXTC010000006">
    <property type="protein sequence ID" value="MCT2116617.1"/>
    <property type="molecule type" value="Genomic_DNA"/>
</dbReference>
<dbReference type="EMBL" id="SMCX01000019">
    <property type="protein sequence ID" value="TCW22772.1"/>
    <property type="molecule type" value="Genomic_DNA"/>
</dbReference>
<name>A0A4V2W7P5_9ACTN</name>
<reference evidence="7" key="3">
    <citation type="submission" date="2024-07" db="EMBL/GenBank/DDBJ databases">
        <title>Pseudomonas strain that inhibits Aeromonas fish pathogens.</title>
        <authorList>
            <person name="Wildschutte H."/>
        </authorList>
    </citation>
    <scope>NUCLEOTIDE SEQUENCE [LARGE SCALE GENOMIC DNA]</scope>
    <source>
        <strain evidence="7">n60</strain>
    </source>
</reference>
<dbReference type="Proteomes" id="UP000295805">
    <property type="component" value="Unassembled WGS sequence"/>
</dbReference>
<protein>
    <submittedName>
        <fullName evidence="5">Uncharacterized protein</fullName>
    </submittedName>
</protein>
<feature type="compositionally biased region" description="Basic and acidic residues" evidence="1">
    <location>
        <begin position="10"/>
        <end position="24"/>
    </location>
</feature>
<dbReference type="EMBL" id="JBFTEZ010000002">
    <property type="protein sequence ID" value="MEX6462872.1"/>
    <property type="molecule type" value="Genomic_DNA"/>
</dbReference>
<keyword evidence="7" id="KW-1185">Reference proteome</keyword>
<reference evidence="5 6" key="1">
    <citation type="submission" date="2019-03" db="EMBL/GenBank/DDBJ databases">
        <title>Root nodule microbial communities of legume samples collected from USA, Mexico and Botswana.</title>
        <authorList>
            <person name="Hirsch A."/>
        </authorList>
    </citation>
    <scope>NUCLEOTIDE SEQUENCE [LARGE SCALE GENOMIC DNA]</scope>
    <source>
        <strain evidence="5 6">55</strain>
    </source>
</reference>
<reference evidence="4" key="4">
    <citation type="submission" date="2024-07" db="EMBL/GenBank/DDBJ databases">
        <authorList>
            <person name="Wildschutte H."/>
        </authorList>
    </citation>
    <scope>NUCLEOTIDE SEQUENCE</scope>
    <source>
        <strain evidence="4">N60</strain>
    </source>
</reference>
<comment type="caution">
    <text evidence="5">The sequence shown here is derived from an EMBL/GenBank/DDBJ whole genome shotgun (WGS) entry which is preliminary data.</text>
</comment>
<evidence type="ECO:0000256" key="2">
    <source>
        <dbReference type="SAM" id="Phobius"/>
    </source>
</evidence>
<evidence type="ECO:0000313" key="4">
    <source>
        <dbReference type="EMBL" id="MEX6462872.1"/>
    </source>
</evidence>
<evidence type="ECO:0000313" key="5">
    <source>
        <dbReference type="EMBL" id="TCW22772.1"/>
    </source>
</evidence>
<feature type="region of interest" description="Disordered" evidence="1">
    <location>
        <begin position="1"/>
        <end position="29"/>
    </location>
</feature>
<keyword evidence="2" id="KW-0812">Transmembrane</keyword>
<proteinExistence type="predicted"/>
<keyword evidence="2" id="KW-0472">Membrane</keyword>
<evidence type="ECO:0000313" key="3">
    <source>
        <dbReference type="EMBL" id="MCT2116617.1"/>
    </source>
</evidence>
<evidence type="ECO:0000313" key="6">
    <source>
        <dbReference type="Proteomes" id="UP000295805"/>
    </source>
</evidence>
<organism evidence="5 6">
    <name type="scientific">Dietzia cinnamea</name>
    <dbReference type="NCBI Taxonomy" id="321318"/>
    <lineage>
        <taxon>Bacteria</taxon>
        <taxon>Bacillati</taxon>
        <taxon>Actinomycetota</taxon>
        <taxon>Actinomycetes</taxon>
        <taxon>Mycobacteriales</taxon>
        <taxon>Dietziaceae</taxon>
        <taxon>Dietzia</taxon>
    </lineage>
</organism>
<keyword evidence="2" id="KW-1133">Transmembrane helix</keyword>
<gene>
    <name evidence="4" type="ORF">AB6N35_00670</name>
    <name evidence="5" type="ORF">EDD19_11927</name>
    <name evidence="3" type="ORF">M3D93_02420</name>
</gene>
<sequence>MTGMNGPGRPDNDPAFRPDAEVERRPRRSRQPALTVLAVVAILLLVLAVGIFGGIF</sequence>